<name>W4G6R5_APHAT</name>
<organism evidence="2">
    <name type="scientific">Aphanomyces astaci</name>
    <name type="common">Crayfish plague agent</name>
    <dbReference type="NCBI Taxonomy" id="112090"/>
    <lineage>
        <taxon>Eukaryota</taxon>
        <taxon>Sar</taxon>
        <taxon>Stramenopiles</taxon>
        <taxon>Oomycota</taxon>
        <taxon>Saprolegniomycetes</taxon>
        <taxon>Saprolegniales</taxon>
        <taxon>Verrucalvaceae</taxon>
        <taxon>Aphanomyces</taxon>
    </lineage>
</organism>
<feature type="signal peptide" evidence="1">
    <location>
        <begin position="1"/>
        <end position="19"/>
    </location>
</feature>
<sequence length="168" mass="18378">MHSICIVIIVINVIKLTNAGLAARQDVVLKGAAGLVNTVDDHTTQARGVLLVGHGFDSDGLLKCRGRERVVLGAHTSAGSKPLQADTNDAFGTQFWGQEGLAYVDKMVELRQTHAEGIEYDAIAIVAEQTVLEFEEFHVGHKWAYKARCWHSSLCLVIVEKCSRGHTR</sequence>
<evidence type="ECO:0000256" key="1">
    <source>
        <dbReference type="SAM" id="SignalP"/>
    </source>
</evidence>
<evidence type="ECO:0000313" key="2">
    <source>
        <dbReference type="EMBL" id="ETV74608.1"/>
    </source>
</evidence>
<accession>W4G6R5</accession>
<dbReference type="GeneID" id="20812741"/>
<protein>
    <submittedName>
        <fullName evidence="2">Uncharacterized protein</fullName>
    </submittedName>
</protein>
<dbReference type="VEuPathDB" id="FungiDB:H257_10745"/>
<dbReference type="EMBL" id="KI913143">
    <property type="protein sequence ID" value="ETV74608.1"/>
    <property type="molecule type" value="Genomic_DNA"/>
</dbReference>
<keyword evidence="1" id="KW-0732">Signal</keyword>
<reference evidence="2" key="1">
    <citation type="submission" date="2013-12" db="EMBL/GenBank/DDBJ databases">
        <title>The Genome Sequence of Aphanomyces astaci APO3.</title>
        <authorList>
            <consortium name="The Broad Institute Genomics Platform"/>
            <person name="Russ C."/>
            <person name="Tyler B."/>
            <person name="van West P."/>
            <person name="Dieguez-Uribeondo J."/>
            <person name="Young S.K."/>
            <person name="Zeng Q."/>
            <person name="Gargeya S."/>
            <person name="Fitzgerald M."/>
            <person name="Abouelleil A."/>
            <person name="Alvarado L."/>
            <person name="Chapman S.B."/>
            <person name="Gainer-Dewar J."/>
            <person name="Goldberg J."/>
            <person name="Griggs A."/>
            <person name="Gujja S."/>
            <person name="Hansen M."/>
            <person name="Howarth C."/>
            <person name="Imamovic A."/>
            <person name="Ireland A."/>
            <person name="Larimer J."/>
            <person name="McCowan C."/>
            <person name="Murphy C."/>
            <person name="Pearson M."/>
            <person name="Poon T.W."/>
            <person name="Priest M."/>
            <person name="Roberts A."/>
            <person name="Saif S."/>
            <person name="Shea T."/>
            <person name="Sykes S."/>
            <person name="Wortman J."/>
            <person name="Nusbaum C."/>
            <person name="Birren B."/>
        </authorList>
    </citation>
    <scope>NUCLEOTIDE SEQUENCE [LARGE SCALE GENOMIC DNA]</scope>
    <source>
        <strain evidence="2">APO3</strain>
    </source>
</reference>
<gene>
    <name evidence="2" type="ORF">H257_10745</name>
</gene>
<dbReference type="AlphaFoldDB" id="W4G6R5"/>
<dbReference type="RefSeq" id="XP_009835695.1">
    <property type="nucleotide sequence ID" value="XM_009837393.1"/>
</dbReference>
<feature type="chain" id="PRO_5004840928" evidence="1">
    <location>
        <begin position="20"/>
        <end position="168"/>
    </location>
</feature>
<proteinExistence type="predicted"/>